<dbReference type="SUPFAM" id="SSF102735">
    <property type="entry name" value="Trigger factor ribosome-binding domain"/>
    <property type="match status" value="1"/>
</dbReference>
<comment type="subcellular location">
    <subcellularLocation>
        <location evidence="2">Cytoplasm</location>
    </subcellularLocation>
</comment>
<dbReference type="Pfam" id="PF05697">
    <property type="entry name" value="Trigger_N"/>
    <property type="match status" value="1"/>
</dbReference>
<dbReference type="GO" id="GO:0003755">
    <property type="term" value="F:peptidyl-prolyl cis-trans isomerase activity"/>
    <property type="evidence" value="ECO:0007669"/>
    <property type="project" value="UniProtKB-KW"/>
</dbReference>
<dbReference type="Gene3D" id="3.30.70.1050">
    <property type="entry name" value="Trigger factor ribosome-binding domain"/>
    <property type="match status" value="1"/>
</dbReference>
<evidence type="ECO:0000259" key="10">
    <source>
        <dbReference type="Pfam" id="PF05697"/>
    </source>
</evidence>
<dbReference type="InterPro" id="IPR027304">
    <property type="entry name" value="Trigger_fact/SurA_dom_sf"/>
</dbReference>
<evidence type="ECO:0000313" key="13">
    <source>
        <dbReference type="Proteomes" id="UP000230775"/>
    </source>
</evidence>
<dbReference type="GO" id="GO:0043022">
    <property type="term" value="F:ribosome binding"/>
    <property type="evidence" value="ECO:0007669"/>
    <property type="project" value="TreeGrafter"/>
</dbReference>
<dbReference type="Proteomes" id="UP000230775">
    <property type="component" value="Unassembled WGS sequence"/>
</dbReference>
<dbReference type="AlphaFoldDB" id="A0A2H0WP20"/>
<dbReference type="GO" id="GO:0005737">
    <property type="term" value="C:cytoplasm"/>
    <property type="evidence" value="ECO:0007669"/>
    <property type="project" value="UniProtKB-SubCell"/>
</dbReference>
<organism evidence="12 13">
    <name type="scientific">Candidatus Shapirobacteria bacterium CG09_land_8_20_14_0_10_39_12</name>
    <dbReference type="NCBI Taxonomy" id="1974885"/>
    <lineage>
        <taxon>Bacteria</taxon>
        <taxon>Candidatus Shapironibacteriota</taxon>
    </lineage>
</organism>
<dbReference type="Gene3D" id="1.10.3120.10">
    <property type="entry name" value="Trigger factor, C-terminal domain"/>
    <property type="match status" value="1"/>
</dbReference>
<accession>A0A2H0WP20</accession>
<evidence type="ECO:0000313" key="12">
    <source>
        <dbReference type="EMBL" id="PIS14377.1"/>
    </source>
</evidence>
<evidence type="ECO:0000256" key="4">
    <source>
        <dbReference type="ARBA" id="ARBA00013194"/>
    </source>
</evidence>
<dbReference type="InterPro" id="IPR037041">
    <property type="entry name" value="Trigger_fac_C_sf"/>
</dbReference>
<reference evidence="13" key="1">
    <citation type="submission" date="2017-09" db="EMBL/GenBank/DDBJ databases">
        <title>Depth-based differentiation of microbial function through sediment-hosted aquifers and enrichment of novel symbionts in the deep terrestrial subsurface.</title>
        <authorList>
            <person name="Probst A.J."/>
            <person name="Ladd B."/>
            <person name="Jarett J.K."/>
            <person name="Geller-Mcgrath D.E."/>
            <person name="Sieber C.M.K."/>
            <person name="Emerson J.B."/>
            <person name="Anantharaman K."/>
            <person name="Thomas B.C."/>
            <person name="Malmstrom R."/>
            <person name="Stieglmeier M."/>
            <person name="Klingl A."/>
            <person name="Woyke T."/>
            <person name="Ryan C.M."/>
            <person name="Banfield J.F."/>
        </authorList>
    </citation>
    <scope>NUCLEOTIDE SEQUENCE [LARGE SCALE GENOMIC DNA]</scope>
</reference>
<dbReference type="EC" id="5.2.1.8" evidence="4"/>
<feature type="domain" description="Trigger factor ribosome-binding bacterial" evidence="10">
    <location>
        <begin position="7"/>
        <end position="124"/>
    </location>
</feature>
<comment type="caution">
    <text evidence="12">The sequence shown here is derived from an EMBL/GenBank/DDBJ whole genome shotgun (WGS) entry which is preliminary data.</text>
</comment>
<evidence type="ECO:0000256" key="1">
    <source>
        <dbReference type="ARBA" id="ARBA00000971"/>
    </source>
</evidence>
<comment type="similarity">
    <text evidence="3">Belongs to the FKBP-type PPIase family. Tig subfamily.</text>
</comment>
<dbReference type="InterPro" id="IPR005215">
    <property type="entry name" value="Trig_fac"/>
</dbReference>
<name>A0A2H0WP20_9BACT</name>
<evidence type="ECO:0000256" key="9">
    <source>
        <dbReference type="ARBA" id="ARBA00029986"/>
    </source>
</evidence>
<dbReference type="PANTHER" id="PTHR30560:SF3">
    <property type="entry name" value="TRIGGER FACTOR-LIKE PROTEIN TIG, CHLOROPLASTIC"/>
    <property type="match status" value="1"/>
</dbReference>
<dbReference type="GO" id="GO:0044183">
    <property type="term" value="F:protein folding chaperone"/>
    <property type="evidence" value="ECO:0007669"/>
    <property type="project" value="TreeGrafter"/>
</dbReference>
<feature type="domain" description="Trigger factor C-terminal" evidence="11">
    <location>
        <begin position="146"/>
        <end position="280"/>
    </location>
</feature>
<dbReference type="Pfam" id="PF05698">
    <property type="entry name" value="Trigger_C"/>
    <property type="match status" value="1"/>
</dbReference>
<evidence type="ECO:0000256" key="8">
    <source>
        <dbReference type="ARBA" id="ARBA00023235"/>
    </source>
</evidence>
<keyword evidence="8" id="KW-0413">Isomerase</keyword>
<dbReference type="InterPro" id="IPR036611">
    <property type="entry name" value="Trigger_fac_ribosome-bd_sf"/>
</dbReference>
<evidence type="ECO:0000256" key="5">
    <source>
        <dbReference type="ARBA" id="ARBA00016902"/>
    </source>
</evidence>
<dbReference type="SUPFAM" id="SSF109998">
    <property type="entry name" value="Triger factor/SurA peptide-binding domain-like"/>
    <property type="match status" value="1"/>
</dbReference>
<proteinExistence type="inferred from homology"/>
<keyword evidence="7" id="KW-0143">Chaperone</keyword>
<dbReference type="InterPro" id="IPR008880">
    <property type="entry name" value="Trigger_fac_C"/>
</dbReference>
<sequence length="283" mass="31885">MISALNRLADGTIEITITIPKGRVAAAYQKTLQALVKEVQVKGFRRGKAPLARAEKEIPKTTVYEEVLKALIPEVYLESVKEHNLKPIINPRVTIVSLEEAKDWQIKATTCELPHIDLNDYKEAVSKNFAAEKIWVPGKDKAAAPKDDNQHLEKIFQTLVATVKIQVPEILIQDEVDRMLSRLLDQTNQLGITVEQYLASSNKTKDQLKAEYHQEAEKSLKLEFILGAIADSEKIAVPEAEVDKMIAAVPDEKSRQAFTDPGQRAYIRQLLRKRQVIDNLSKL</sequence>
<dbReference type="GO" id="GO:0043335">
    <property type="term" value="P:protein unfolding"/>
    <property type="evidence" value="ECO:0007669"/>
    <property type="project" value="TreeGrafter"/>
</dbReference>
<dbReference type="PANTHER" id="PTHR30560">
    <property type="entry name" value="TRIGGER FACTOR CHAPERONE AND PEPTIDYL-PROLYL CIS/TRANS ISOMERASE"/>
    <property type="match status" value="1"/>
</dbReference>
<evidence type="ECO:0000256" key="6">
    <source>
        <dbReference type="ARBA" id="ARBA00023110"/>
    </source>
</evidence>
<keyword evidence="6" id="KW-0697">Rotamase</keyword>
<evidence type="ECO:0000259" key="11">
    <source>
        <dbReference type="Pfam" id="PF05698"/>
    </source>
</evidence>
<dbReference type="GO" id="GO:0051083">
    <property type="term" value="P:'de novo' cotranslational protein folding"/>
    <property type="evidence" value="ECO:0007669"/>
    <property type="project" value="TreeGrafter"/>
</dbReference>
<dbReference type="EMBL" id="PEZI01000063">
    <property type="protein sequence ID" value="PIS14377.1"/>
    <property type="molecule type" value="Genomic_DNA"/>
</dbReference>
<comment type="catalytic activity">
    <reaction evidence="1">
        <text>[protein]-peptidylproline (omega=180) = [protein]-peptidylproline (omega=0)</text>
        <dbReference type="Rhea" id="RHEA:16237"/>
        <dbReference type="Rhea" id="RHEA-COMP:10747"/>
        <dbReference type="Rhea" id="RHEA-COMP:10748"/>
        <dbReference type="ChEBI" id="CHEBI:83833"/>
        <dbReference type="ChEBI" id="CHEBI:83834"/>
        <dbReference type="EC" id="5.2.1.8"/>
    </reaction>
</comment>
<protein>
    <recommendedName>
        <fullName evidence="5">Trigger factor</fullName>
        <ecNumber evidence="4">5.2.1.8</ecNumber>
    </recommendedName>
    <alternativeName>
        <fullName evidence="9">PPIase</fullName>
    </alternativeName>
</protein>
<gene>
    <name evidence="12" type="ORF">COT64_02975</name>
</gene>
<evidence type="ECO:0000256" key="2">
    <source>
        <dbReference type="ARBA" id="ARBA00004496"/>
    </source>
</evidence>
<evidence type="ECO:0000256" key="7">
    <source>
        <dbReference type="ARBA" id="ARBA00023186"/>
    </source>
</evidence>
<dbReference type="InterPro" id="IPR008881">
    <property type="entry name" value="Trigger_fac_ribosome-bd_bac"/>
</dbReference>
<dbReference type="GO" id="GO:0015031">
    <property type="term" value="P:protein transport"/>
    <property type="evidence" value="ECO:0007669"/>
    <property type="project" value="InterPro"/>
</dbReference>
<evidence type="ECO:0000256" key="3">
    <source>
        <dbReference type="ARBA" id="ARBA00005464"/>
    </source>
</evidence>